<name>A0AAE4HS37_ENTGA</name>
<accession>A0AAE4HS37</accession>
<gene>
    <name evidence="1" type="ORF">P7E30_14605</name>
</gene>
<proteinExistence type="predicted"/>
<organism evidence="1 2">
    <name type="scientific">Enterococcus gallinarum</name>
    <dbReference type="NCBI Taxonomy" id="1353"/>
    <lineage>
        <taxon>Bacteria</taxon>
        <taxon>Bacillati</taxon>
        <taxon>Bacillota</taxon>
        <taxon>Bacilli</taxon>
        <taxon>Lactobacillales</taxon>
        <taxon>Enterococcaceae</taxon>
        <taxon>Enterococcus</taxon>
    </lineage>
</organism>
<sequence>MINLEETLIPNISKRCKELRESYGLKMEQISDKSVISRIEKGTCPKSGNFITQTVLTDYVNMFDLSSEELIFGDSEELENTLYWLFDQLFSLILKKDLVTDANLYRNVDRVSVISQKAVLSMAEMFAEYNFQRYNFLKSGEVAMDTINKKMDTYLSVGGIFFNRERDFRSTPINEDTVIDFLDMEEKLWLMCKEKMIRSFKTNVISPLFEDFTYSTINSAVSLWITKSFYEDIVPSVVEKMKSNSIFKLGLLSKQLLQDFIIEDLPESFQKTVPIKTTRNAGAQIIIGRRSRKNKKKLSDNELKEQARLFEIAMDMIANNERPDTELLAEFEKYDILIEEIPQEEYIREENINSVIGRATSSKYNGRTKNHGPILETGSPIFEVPNNISDKIIDDLFTRWYEDTHFNNQTIPGYFTNNSQIGNTLQEYLNNNIQIIIESIIHTQNNLLLFLKEEDLLAFAK</sequence>
<evidence type="ECO:0000313" key="1">
    <source>
        <dbReference type="EMBL" id="MDT2691404.1"/>
    </source>
</evidence>
<dbReference type="EMBL" id="JARPZN010000014">
    <property type="protein sequence ID" value="MDT2691404.1"/>
    <property type="molecule type" value="Genomic_DNA"/>
</dbReference>
<protein>
    <submittedName>
        <fullName evidence="1">Helix-turn-helix transcriptional regulator</fullName>
    </submittedName>
</protein>
<comment type="caution">
    <text evidence="1">The sequence shown here is derived from an EMBL/GenBank/DDBJ whole genome shotgun (WGS) entry which is preliminary data.</text>
</comment>
<dbReference type="CDD" id="cd00093">
    <property type="entry name" value="HTH_XRE"/>
    <property type="match status" value="1"/>
</dbReference>
<dbReference type="RefSeq" id="WP_010817841.1">
    <property type="nucleotide sequence ID" value="NZ_JARPZN010000014.1"/>
</dbReference>
<reference evidence="1" key="1">
    <citation type="submission" date="2023-03" db="EMBL/GenBank/DDBJ databases">
        <authorList>
            <person name="Shen W."/>
            <person name="Cai J."/>
        </authorList>
    </citation>
    <scope>NUCLEOTIDE SEQUENCE</scope>
    <source>
        <strain evidence="1">K69-2</strain>
    </source>
</reference>
<evidence type="ECO:0000313" key="2">
    <source>
        <dbReference type="Proteomes" id="UP001183682"/>
    </source>
</evidence>
<dbReference type="Proteomes" id="UP001183682">
    <property type="component" value="Unassembled WGS sequence"/>
</dbReference>
<dbReference type="AlphaFoldDB" id="A0AAE4HS37"/>
<dbReference type="InterPro" id="IPR001387">
    <property type="entry name" value="Cro/C1-type_HTH"/>
</dbReference>